<dbReference type="SUPFAM" id="SSF75011">
    <property type="entry name" value="3-carboxy-cis,cis-mucoante lactonizing enzyme"/>
    <property type="match status" value="1"/>
</dbReference>
<dbReference type="RefSeq" id="WP_106132259.1">
    <property type="nucleotide sequence ID" value="NZ_PVTR01000002.1"/>
</dbReference>
<gene>
    <name evidence="1" type="ORF">CLW00_10220</name>
</gene>
<dbReference type="PROSITE" id="PS51257">
    <property type="entry name" value="PROKAR_LIPOPROTEIN"/>
    <property type="match status" value="1"/>
</dbReference>
<name>A0A2T0WS97_9BACT</name>
<dbReference type="Pfam" id="PF13970">
    <property type="entry name" value="DUF4221"/>
    <property type="match status" value="1"/>
</dbReference>
<sequence length="387" mass="43525">MKNYAIALLSTLIFACGGGNETETTTDFSNITFQMDTVVVDPGEEIINLRGGLWSSTMNSDNSKLYLWDNQAFTLDIIDLDELGLERKVPFEKEGPNGVGFFVNWMSLPDDNQIILAIHQGMGIFDLKGKKLSHLKIEKDKFEGDSLLEGESFHNKSFALEGGDVVYGLLINPWKSPKGSLSKVDFEAKTIKKMELPGEDELPDYVVNGTTEKLSTIITSIKTVQKFGDKLVLSSTGYTDLYILDLKKDSVYHVDYTPQLSAKAKKGGYPSEVKSEKQLREVIEDIYAEINFQPLIWDEQNKKYYRFSFETSPTGNTDWPLFQSAEEKPLSKLFLSVLDENFNLLGESDLTELGSVPTFAFVKDGKIWYYVNVDDELGFVRMSFGGV</sequence>
<keyword evidence="2" id="KW-1185">Reference proteome</keyword>
<organism evidence="1 2">
    <name type="scientific">Mongoliibacter ruber</name>
    <dbReference type="NCBI Taxonomy" id="1750599"/>
    <lineage>
        <taxon>Bacteria</taxon>
        <taxon>Pseudomonadati</taxon>
        <taxon>Bacteroidota</taxon>
        <taxon>Cytophagia</taxon>
        <taxon>Cytophagales</taxon>
        <taxon>Cyclobacteriaceae</taxon>
        <taxon>Mongoliibacter</taxon>
    </lineage>
</organism>
<proteinExistence type="predicted"/>
<dbReference type="Proteomes" id="UP000238157">
    <property type="component" value="Unassembled WGS sequence"/>
</dbReference>
<comment type="caution">
    <text evidence="1">The sequence shown here is derived from an EMBL/GenBank/DDBJ whole genome shotgun (WGS) entry which is preliminary data.</text>
</comment>
<evidence type="ECO:0000313" key="1">
    <source>
        <dbReference type="EMBL" id="PRY89545.1"/>
    </source>
</evidence>
<evidence type="ECO:0000313" key="2">
    <source>
        <dbReference type="Proteomes" id="UP000238157"/>
    </source>
</evidence>
<dbReference type="InterPro" id="IPR025316">
    <property type="entry name" value="DUF4221"/>
</dbReference>
<accession>A0A2T0WS97</accession>
<dbReference type="EMBL" id="PVTR01000002">
    <property type="protein sequence ID" value="PRY89545.1"/>
    <property type="molecule type" value="Genomic_DNA"/>
</dbReference>
<reference evidence="1 2" key="1">
    <citation type="submission" date="2018-03" db="EMBL/GenBank/DDBJ databases">
        <title>Genomic Encyclopedia of Archaeal and Bacterial Type Strains, Phase II (KMG-II): from individual species to whole genera.</title>
        <authorList>
            <person name="Goeker M."/>
        </authorList>
    </citation>
    <scope>NUCLEOTIDE SEQUENCE [LARGE SCALE GENOMIC DNA]</scope>
    <source>
        <strain evidence="1 2">DSM 27929</strain>
    </source>
</reference>
<dbReference type="AlphaFoldDB" id="A0A2T0WS97"/>
<protein>
    <submittedName>
        <fullName evidence="1">Uncharacterized protein DUF4221</fullName>
    </submittedName>
</protein>
<dbReference type="OrthoDB" id="833511at2"/>